<comment type="similarity">
    <text evidence="2">Belongs to the nurim family.</text>
</comment>
<proteinExistence type="inferred from homology"/>
<dbReference type="STRING" id="356660.SAMN05444336_102365"/>
<evidence type="ECO:0000256" key="3">
    <source>
        <dbReference type="ARBA" id="ARBA00022692"/>
    </source>
</evidence>
<dbReference type="InterPro" id="IPR033580">
    <property type="entry name" value="Nurim-like"/>
</dbReference>
<keyword evidence="5 6" id="KW-0472">Membrane</keyword>
<dbReference type="GO" id="GO:0016020">
    <property type="term" value="C:membrane"/>
    <property type="evidence" value="ECO:0007669"/>
    <property type="project" value="UniProtKB-SubCell"/>
</dbReference>
<reference evidence="7 8" key="1">
    <citation type="submission" date="2016-10" db="EMBL/GenBank/DDBJ databases">
        <authorList>
            <person name="de Groot N.N."/>
        </authorList>
    </citation>
    <scope>NUCLEOTIDE SEQUENCE [LARGE SCALE GENOMIC DNA]</scope>
    <source>
        <strain evidence="7 8">DSM 17890</strain>
    </source>
</reference>
<feature type="transmembrane region" description="Helical" evidence="6">
    <location>
        <begin position="7"/>
        <end position="26"/>
    </location>
</feature>
<evidence type="ECO:0000256" key="1">
    <source>
        <dbReference type="ARBA" id="ARBA00004141"/>
    </source>
</evidence>
<evidence type="ECO:0000256" key="2">
    <source>
        <dbReference type="ARBA" id="ARBA00010631"/>
    </source>
</evidence>
<dbReference type="AlphaFoldDB" id="A0A1H2WFQ8"/>
<keyword evidence="3 6" id="KW-0812">Transmembrane</keyword>
<evidence type="ECO:0000313" key="7">
    <source>
        <dbReference type="EMBL" id="SDW79367.1"/>
    </source>
</evidence>
<accession>A0A1H2WFQ8</accession>
<feature type="transmembrane region" description="Helical" evidence="6">
    <location>
        <begin position="86"/>
        <end position="104"/>
    </location>
</feature>
<name>A0A1H2WFQ8_9RHOB</name>
<dbReference type="Proteomes" id="UP000199118">
    <property type="component" value="Unassembled WGS sequence"/>
</dbReference>
<evidence type="ECO:0000256" key="5">
    <source>
        <dbReference type="ARBA" id="ARBA00023136"/>
    </source>
</evidence>
<gene>
    <name evidence="7" type="ORF">SAMN05444336_102365</name>
</gene>
<dbReference type="PANTHER" id="PTHR31040">
    <property type="entry name" value="NURIM"/>
    <property type="match status" value="1"/>
</dbReference>
<keyword evidence="4 6" id="KW-1133">Transmembrane helix</keyword>
<feature type="transmembrane region" description="Helical" evidence="6">
    <location>
        <begin position="116"/>
        <end position="136"/>
    </location>
</feature>
<dbReference type="RefSeq" id="WP_092680625.1">
    <property type="nucleotide sequence ID" value="NZ_FNMZ01000002.1"/>
</dbReference>
<evidence type="ECO:0000256" key="6">
    <source>
        <dbReference type="SAM" id="Phobius"/>
    </source>
</evidence>
<evidence type="ECO:0000313" key="8">
    <source>
        <dbReference type="Proteomes" id="UP000199118"/>
    </source>
</evidence>
<comment type="subcellular location">
    <subcellularLocation>
        <location evidence="1">Membrane</location>
        <topology evidence="1">Multi-pass membrane protein</topology>
    </subcellularLocation>
</comment>
<feature type="transmembrane region" description="Helical" evidence="6">
    <location>
        <begin position="46"/>
        <end position="65"/>
    </location>
</feature>
<protein>
    <submittedName>
        <fullName evidence="7">Uncharacterized protein</fullName>
    </submittedName>
</protein>
<organism evidence="7 8">
    <name type="scientific">Albimonas donghaensis</name>
    <dbReference type="NCBI Taxonomy" id="356660"/>
    <lineage>
        <taxon>Bacteria</taxon>
        <taxon>Pseudomonadati</taxon>
        <taxon>Pseudomonadota</taxon>
        <taxon>Alphaproteobacteria</taxon>
        <taxon>Rhodobacterales</taxon>
        <taxon>Paracoccaceae</taxon>
        <taxon>Albimonas</taxon>
    </lineage>
</organism>
<dbReference type="PANTHER" id="PTHR31040:SF1">
    <property type="entry name" value="NURIM"/>
    <property type="match status" value="1"/>
</dbReference>
<sequence>MIANLCLRLYSVFAHVLALGAMLYLIGFMGDVLVPKTIDSGAAGPVAPAMALDLALMTLFGAQHWGMRRFRGWARALPEAAERPTYLLATVAALAVMMGLWKPIPHEVWAFESEIAVYGLSLAYFAAWAVMLGGGLRGLRPCSLALSPLRARLGLRVATEASRPARRAWYVIPLITPHMTIGHLVFALGLAAMVMLASILQDDEARAAALARGRAAARRTRVRRNAARGRLRALDRSGADVDEEPLPAGVTAGTTFGPDAAPRPALGPILGAARRVVFGPLAVLRGLAARNFAAPHPLAKPVRVAVPAGDRAARRSVDGIAAG</sequence>
<keyword evidence="8" id="KW-1185">Reference proteome</keyword>
<dbReference type="EMBL" id="FNMZ01000002">
    <property type="protein sequence ID" value="SDW79367.1"/>
    <property type="molecule type" value="Genomic_DNA"/>
</dbReference>
<dbReference type="OrthoDB" id="9789029at2"/>
<evidence type="ECO:0000256" key="4">
    <source>
        <dbReference type="ARBA" id="ARBA00022989"/>
    </source>
</evidence>